<evidence type="ECO:0000313" key="2">
    <source>
        <dbReference type="Proteomes" id="UP000076722"/>
    </source>
</evidence>
<dbReference type="EMBL" id="KV419426">
    <property type="protein sequence ID" value="KZS89600.1"/>
    <property type="molecule type" value="Genomic_DNA"/>
</dbReference>
<dbReference type="SUPFAM" id="SSF52058">
    <property type="entry name" value="L domain-like"/>
    <property type="match status" value="1"/>
</dbReference>
<dbReference type="InterPro" id="IPR032675">
    <property type="entry name" value="LRR_dom_sf"/>
</dbReference>
<proteinExistence type="predicted"/>
<reference evidence="1 2" key="1">
    <citation type="journal article" date="2016" name="Mol. Biol. Evol.">
        <title>Comparative Genomics of Early-Diverging Mushroom-Forming Fungi Provides Insights into the Origins of Lignocellulose Decay Capabilities.</title>
        <authorList>
            <person name="Nagy L.G."/>
            <person name="Riley R."/>
            <person name="Tritt A."/>
            <person name="Adam C."/>
            <person name="Daum C."/>
            <person name="Floudas D."/>
            <person name="Sun H."/>
            <person name="Yadav J.S."/>
            <person name="Pangilinan J."/>
            <person name="Larsson K.H."/>
            <person name="Matsuura K."/>
            <person name="Barry K."/>
            <person name="Labutti K."/>
            <person name="Kuo R."/>
            <person name="Ohm R.A."/>
            <person name="Bhattacharya S.S."/>
            <person name="Shirouzu T."/>
            <person name="Yoshinaga Y."/>
            <person name="Martin F.M."/>
            <person name="Grigoriev I.V."/>
            <person name="Hibbett D.S."/>
        </authorList>
    </citation>
    <scope>NUCLEOTIDE SEQUENCE [LARGE SCALE GENOMIC DNA]</scope>
    <source>
        <strain evidence="1 2">HHB9708</strain>
    </source>
</reference>
<dbReference type="Gene3D" id="3.80.10.10">
    <property type="entry name" value="Ribonuclease Inhibitor"/>
    <property type="match status" value="1"/>
</dbReference>
<dbReference type="OrthoDB" id="3365698at2759"/>
<evidence type="ECO:0000313" key="1">
    <source>
        <dbReference type="EMBL" id="KZS89600.1"/>
    </source>
</evidence>
<keyword evidence="2" id="KW-1185">Reference proteome</keyword>
<gene>
    <name evidence="1" type="ORF">SISNIDRAFT_497412</name>
</gene>
<dbReference type="Proteomes" id="UP000076722">
    <property type="component" value="Unassembled WGS sequence"/>
</dbReference>
<dbReference type="AlphaFoldDB" id="A0A164QF61"/>
<protein>
    <submittedName>
        <fullName evidence="1">Uncharacterized protein</fullName>
    </submittedName>
</protein>
<name>A0A164QF61_9AGAM</name>
<accession>A0A164QF61</accession>
<organism evidence="1 2">
    <name type="scientific">Sistotremastrum niveocremeum HHB9708</name>
    <dbReference type="NCBI Taxonomy" id="1314777"/>
    <lineage>
        <taxon>Eukaryota</taxon>
        <taxon>Fungi</taxon>
        <taxon>Dikarya</taxon>
        <taxon>Basidiomycota</taxon>
        <taxon>Agaricomycotina</taxon>
        <taxon>Agaricomycetes</taxon>
        <taxon>Sistotremastrales</taxon>
        <taxon>Sistotremastraceae</taxon>
        <taxon>Sertulicium</taxon>
        <taxon>Sertulicium niveocremeum</taxon>
    </lineage>
</organism>
<sequence>MDVSDQLGRMELSAQEQSLQISMAELMDVLERTLNDARQVENGSRTIHAPIFSEMSLYLNLASATLNQISNLHIPIGRLPDEVVAEILLATVSAIMGDGPLIDPCRWEHLMHVCSRWTGIIREDSRFWRSINFAWNQTTVNRYLSLCKDGFLSLQMPSSTEFFFAYKNLLLRSMWRAKEINIVTSDDQSKKCAHNLWSTFNLPSPISSWSIDRLGVTEAVFSGIRSGCTAELLIASMPNLTKLMVHCSHSTAPTHSLPPLQHLSSLVTLELYDCRLEGEWNCIFPASLRHLILAYPAYLYPTPKPGVSIVNIIGLMTRCPSIESLDVAGAIITSVPQALQPQGTITAQQLRRLVVSDTSSESDLLSHFVHAPLLSEVHRTVPFIDRMPPLPAHLSSCMAQASHAAIDFRFSTITYTYPGTRSALEITCKHVLSIVCEPKLQDPDLFRNVEPDWTQVVDQTITQFAKLERLTIELDHWHAMGLRWNTLLANMNSLVSLDLHGVIGEDFFTTLSSSNLCPRLSFLCIRTSDHMRTEKDCGPSNPTNLWEQSRSRLLTCLNKRKLKGRGVQTLAINDRWLTGWNLSRLRSCVERIESTKGRVVDADVFLVADEV</sequence>